<dbReference type="OrthoDB" id="642536at2759"/>
<dbReference type="Proteomes" id="UP000631114">
    <property type="component" value="Unassembled WGS sequence"/>
</dbReference>
<accession>A0A835LKR7</accession>
<evidence type="ECO:0000259" key="2">
    <source>
        <dbReference type="Pfam" id="PF03478"/>
    </source>
</evidence>
<dbReference type="SUPFAM" id="SSF81383">
    <property type="entry name" value="F-box domain"/>
    <property type="match status" value="1"/>
</dbReference>
<keyword evidence="4" id="KW-1185">Reference proteome</keyword>
<evidence type="ECO:0000313" key="3">
    <source>
        <dbReference type="EMBL" id="KAF9596107.1"/>
    </source>
</evidence>
<feature type="compositionally biased region" description="Basic residues" evidence="1">
    <location>
        <begin position="1"/>
        <end position="16"/>
    </location>
</feature>
<reference evidence="3 4" key="1">
    <citation type="submission" date="2020-10" db="EMBL/GenBank/DDBJ databases">
        <title>The Coptis chinensis genome and diversification of protoberbering-type alkaloids.</title>
        <authorList>
            <person name="Wang B."/>
            <person name="Shu S."/>
            <person name="Song C."/>
            <person name="Liu Y."/>
        </authorList>
    </citation>
    <scope>NUCLEOTIDE SEQUENCE [LARGE SCALE GENOMIC DNA]</scope>
    <source>
        <strain evidence="3">HL-2020</strain>
        <tissue evidence="3">Leaf</tissue>
    </source>
</reference>
<sequence>MAYHKRNRAHEKKSRRTNNVDHRDWAGLPRDLVDDISKRLPILPTVNMAAACESWRCAISEQVLTKKKKFVGFPWLMVRGENMRVRTCFSILENRVRKLSVPEAMGKYLFGSFQDWLITAERRCNSKIVFSFWNPFSRTKKLCLPAVSDKYYKMVFSASPDDANCVILLLGRCRRRFACWAPGLNNLFEVLLDQDYAFVDAAFCNGRFYFVKSDFSIFTSDAEAMISLMKEVGITWEMFRNRCLRGHQVAMPSERATRAHVWHDLVESCGDRILFVATDGSSSFSAKELGADIGNRVYFVNDHVHGFRQYEWSASSPKHNNFDDWGVFGMSSKSYFIPENSGNYMKLGWLPIWITWWYISDNNPQIRRDS</sequence>
<evidence type="ECO:0000256" key="1">
    <source>
        <dbReference type="SAM" id="MobiDB-lite"/>
    </source>
</evidence>
<dbReference type="AlphaFoldDB" id="A0A835LKR7"/>
<comment type="caution">
    <text evidence="3">The sequence shown here is derived from an EMBL/GenBank/DDBJ whole genome shotgun (WGS) entry which is preliminary data.</text>
</comment>
<proteinExistence type="predicted"/>
<feature type="domain" description="KIB1-4 beta-propeller" evidence="2">
    <location>
        <begin position="89"/>
        <end position="311"/>
    </location>
</feature>
<dbReference type="EMBL" id="JADFTS010000007">
    <property type="protein sequence ID" value="KAF9596107.1"/>
    <property type="molecule type" value="Genomic_DNA"/>
</dbReference>
<organism evidence="3 4">
    <name type="scientific">Coptis chinensis</name>
    <dbReference type="NCBI Taxonomy" id="261450"/>
    <lineage>
        <taxon>Eukaryota</taxon>
        <taxon>Viridiplantae</taxon>
        <taxon>Streptophyta</taxon>
        <taxon>Embryophyta</taxon>
        <taxon>Tracheophyta</taxon>
        <taxon>Spermatophyta</taxon>
        <taxon>Magnoliopsida</taxon>
        <taxon>Ranunculales</taxon>
        <taxon>Ranunculaceae</taxon>
        <taxon>Coptidoideae</taxon>
        <taxon>Coptis</taxon>
    </lineage>
</organism>
<protein>
    <recommendedName>
        <fullName evidence="2">KIB1-4 beta-propeller domain-containing protein</fullName>
    </recommendedName>
</protein>
<evidence type="ECO:0000313" key="4">
    <source>
        <dbReference type="Proteomes" id="UP000631114"/>
    </source>
</evidence>
<dbReference type="InterPro" id="IPR036047">
    <property type="entry name" value="F-box-like_dom_sf"/>
</dbReference>
<dbReference type="Pfam" id="PF03478">
    <property type="entry name" value="Beta-prop_KIB1-4"/>
    <property type="match status" value="1"/>
</dbReference>
<feature type="region of interest" description="Disordered" evidence="1">
    <location>
        <begin position="1"/>
        <end position="22"/>
    </location>
</feature>
<gene>
    <name evidence="3" type="ORF">IFM89_007160</name>
</gene>
<dbReference type="PANTHER" id="PTHR33110">
    <property type="entry name" value="F-BOX/KELCH-REPEAT PROTEIN-RELATED"/>
    <property type="match status" value="1"/>
</dbReference>
<dbReference type="InterPro" id="IPR005174">
    <property type="entry name" value="KIB1-4_b-propeller"/>
</dbReference>
<dbReference type="PANTHER" id="PTHR33110:SF134">
    <property type="entry name" value="OS09G0565350 PROTEIN"/>
    <property type="match status" value="1"/>
</dbReference>
<name>A0A835LKR7_9MAGN</name>